<evidence type="ECO:0000313" key="2">
    <source>
        <dbReference type="EMBL" id="SNS29381.1"/>
    </source>
</evidence>
<evidence type="ECO:0008006" key="4">
    <source>
        <dbReference type="Google" id="ProtNLM"/>
    </source>
</evidence>
<keyword evidence="3" id="KW-1185">Reference proteome</keyword>
<protein>
    <recommendedName>
        <fullName evidence="4">Group 4 capsule polysaccharide lipoprotein gfcB, YjbF</fullName>
    </recommendedName>
</protein>
<dbReference type="AlphaFoldDB" id="A0A239DBY6"/>
<dbReference type="RefSeq" id="WP_089231331.1">
    <property type="nucleotide sequence ID" value="NZ_FZOY01000001.1"/>
</dbReference>
<accession>A0A239DBY6</accession>
<keyword evidence="1" id="KW-0732">Signal</keyword>
<dbReference type="OrthoDB" id="7832166at2"/>
<feature type="chain" id="PRO_5012557126" description="Group 4 capsule polysaccharide lipoprotein gfcB, YjbF" evidence="1">
    <location>
        <begin position="24"/>
        <end position="210"/>
    </location>
</feature>
<dbReference type="Proteomes" id="UP000198426">
    <property type="component" value="Unassembled WGS sequence"/>
</dbReference>
<sequence>MTGFSKFLTFGLTAAMTLSTAHAGAPQCPTRDALERGRSAYVAYPDGSVVALRLLGDGKVQETTRFDDHVGEFRMVSLGGVFIADEVDLSGERVEESSRITTSYPADLAKRLPLRPEQEFTLVAENSFADGTPPEQELVEVRTGDESEIEIAGCRFRAFPVLLTYRWGDDHFTSMMTHLPGLGLSLELARVDPAAEPEPFAPVLFSLERP</sequence>
<organism evidence="2 3">
    <name type="scientific">Tropicimonas sediminicola</name>
    <dbReference type="NCBI Taxonomy" id="1031541"/>
    <lineage>
        <taxon>Bacteria</taxon>
        <taxon>Pseudomonadati</taxon>
        <taxon>Pseudomonadota</taxon>
        <taxon>Alphaproteobacteria</taxon>
        <taxon>Rhodobacterales</taxon>
        <taxon>Roseobacteraceae</taxon>
        <taxon>Tropicimonas</taxon>
    </lineage>
</organism>
<proteinExistence type="predicted"/>
<evidence type="ECO:0000313" key="3">
    <source>
        <dbReference type="Proteomes" id="UP000198426"/>
    </source>
</evidence>
<gene>
    <name evidence="2" type="ORF">SAMN05421757_101729</name>
</gene>
<dbReference type="EMBL" id="FZOY01000001">
    <property type="protein sequence ID" value="SNS29381.1"/>
    <property type="molecule type" value="Genomic_DNA"/>
</dbReference>
<name>A0A239DBY6_9RHOB</name>
<reference evidence="2 3" key="1">
    <citation type="submission" date="2017-06" db="EMBL/GenBank/DDBJ databases">
        <authorList>
            <person name="Kim H.J."/>
            <person name="Triplett B.A."/>
        </authorList>
    </citation>
    <scope>NUCLEOTIDE SEQUENCE [LARGE SCALE GENOMIC DNA]</scope>
    <source>
        <strain evidence="2 3">DSM 29339</strain>
    </source>
</reference>
<feature type="signal peptide" evidence="1">
    <location>
        <begin position="1"/>
        <end position="23"/>
    </location>
</feature>
<evidence type="ECO:0000256" key="1">
    <source>
        <dbReference type="SAM" id="SignalP"/>
    </source>
</evidence>